<dbReference type="Pfam" id="PF00069">
    <property type="entry name" value="Pkinase"/>
    <property type="match status" value="1"/>
</dbReference>
<evidence type="ECO:0000256" key="3">
    <source>
        <dbReference type="ARBA" id="ARBA00022741"/>
    </source>
</evidence>
<dbReference type="InterPro" id="IPR011009">
    <property type="entry name" value="Kinase-like_dom_sf"/>
</dbReference>
<protein>
    <submittedName>
        <fullName evidence="9">Protein kinase</fullName>
    </submittedName>
</protein>
<dbReference type="Pfam" id="PF11611">
    <property type="entry name" value="DUF4352"/>
    <property type="match status" value="1"/>
</dbReference>
<gene>
    <name evidence="9" type="ORF">HKK74_17120</name>
</gene>
<dbReference type="PROSITE" id="PS00108">
    <property type="entry name" value="PROTEIN_KINASE_ST"/>
    <property type="match status" value="1"/>
</dbReference>
<name>A0ABR7LQU2_9ACTN</name>
<reference evidence="9 10" key="1">
    <citation type="submission" date="2020-06" db="EMBL/GenBank/DDBJ databases">
        <title>Actinomadura xiongansis sp. nov., isolated from soil of Baiyangdian.</title>
        <authorList>
            <person name="Zhang X."/>
        </authorList>
    </citation>
    <scope>NUCLEOTIDE SEQUENCE [LARGE SCALE GENOMIC DNA]</scope>
    <source>
        <strain evidence="9 10">HBUM206468</strain>
    </source>
</reference>
<feature type="region of interest" description="Disordered" evidence="6">
    <location>
        <begin position="276"/>
        <end position="311"/>
    </location>
</feature>
<dbReference type="CDD" id="cd14014">
    <property type="entry name" value="STKc_PknB_like"/>
    <property type="match status" value="1"/>
</dbReference>
<dbReference type="InterPro" id="IPR029051">
    <property type="entry name" value="DUF4352"/>
</dbReference>
<dbReference type="SUPFAM" id="SSF56112">
    <property type="entry name" value="Protein kinase-like (PK-like)"/>
    <property type="match status" value="1"/>
</dbReference>
<keyword evidence="5" id="KW-0067">ATP-binding</keyword>
<proteinExistence type="predicted"/>
<keyword evidence="4 9" id="KW-0418">Kinase</keyword>
<comment type="caution">
    <text evidence="9">The sequence shown here is derived from an EMBL/GenBank/DDBJ whole genome shotgun (WGS) entry which is preliminary data.</text>
</comment>
<dbReference type="GO" id="GO:0016301">
    <property type="term" value="F:kinase activity"/>
    <property type="evidence" value="ECO:0007669"/>
    <property type="project" value="UniProtKB-KW"/>
</dbReference>
<keyword evidence="10" id="KW-1185">Reference proteome</keyword>
<keyword evidence="7" id="KW-1133">Transmembrane helix</keyword>
<sequence length="491" mass="52495">MGAVYLGRGADNRFVAVKVIRPELAADRTFRARFQDEVTNAQRVASFCTAQVLDHGEQGGSPYLVTEYVDGKPLDEYIANQGALPPGTLHGVAVGVAAALTAIHSVELVHRDLKPSNVMLSVSGPRVIDFGIARATDAAAQHTQTGFVVGSPGWMAPEQVMRGETTTAVDIFAWGTLVAFAATGRHPYGTGTLVTMAARAQANKPDLDGLSEELVGVVRSALDPEPERRPTAQQLLLSLVGGAEEVATGQDAQAVADQELNRTWVAEALPPDLIPPPWVPPSPPRGVRMQMPPPRHYTPPPAPLPPPQRAPVPPPVMQPPYAARRRSHRRWPIGCLVVLVILMGLVIIAVATLRNQRPTEGTLGQESVDGQFSFVVRNPVTCGKNAAIRGVTATRGRLCQVRVTVENTGTKQRTLSPGNQKLIENSGSEVEAVKLMRVGANKRLTEAPDTPLAPQEKFTGVLVFDVSTTSEPESVELHDAQLSRGVSVPLS</sequence>
<dbReference type="InterPro" id="IPR029050">
    <property type="entry name" value="Immunoprotect_excell_Ig-like"/>
</dbReference>
<feature type="compositionally biased region" description="Pro residues" evidence="6">
    <location>
        <begin position="291"/>
        <end position="311"/>
    </location>
</feature>
<dbReference type="EMBL" id="JABVEC010000011">
    <property type="protein sequence ID" value="MBC6467212.1"/>
    <property type="molecule type" value="Genomic_DNA"/>
</dbReference>
<evidence type="ECO:0000256" key="5">
    <source>
        <dbReference type="ARBA" id="ARBA00022840"/>
    </source>
</evidence>
<evidence type="ECO:0000313" key="9">
    <source>
        <dbReference type="EMBL" id="MBC6467212.1"/>
    </source>
</evidence>
<dbReference type="Gene3D" id="3.30.200.20">
    <property type="entry name" value="Phosphorylase Kinase, domain 1"/>
    <property type="match status" value="1"/>
</dbReference>
<dbReference type="PANTHER" id="PTHR43289">
    <property type="entry name" value="MITOGEN-ACTIVATED PROTEIN KINASE KINASE KINASE 20-RELATED"/>
    <property type="match status" value="1"/>
</dbReference>
<keyword evidence="3" id="KW-0547">Nucleotide-binding</keyword>
<evidence type="ECO:0000256" key="2">
    <source>
        <dbReference type="ARBA" id="ARBA00022729"/>
    </source>
</evidence>
<dbReference type="InterPro" id="IPR008271">
    <property type="entry name" value="Ser/Thr_kinase_AS"/>
</dbReference>
<evidence type="ECO:0000256" key="7">
    <source>
        <dbReference type="SAM" id="Phobius"/>
    </source>
</evidence>
<dbReference type="Gene3D" id="2.60.40.1240">
    <property type="match status" value="1"/>
</dbReference>
<keyword evidence="7" id="KW-0472">Membrane</keyword>
<dbReference type="Gene3D" id="1.10.510.10">
    <property type="entry name" value="Transferase(Phosphotransferase) domain 1"/>
    <property type="match status" value="1"/>
</dbReference>
<feature type="transmembrane region" description="Helical" evidence="7">
    <location>
        <begin position="333"/>
        <end position="353"/>
    </location>
</feature>
<feature type="domain" description="Protein kinase" evidence="8">
    <location>
        <begin position="1"/>
        <end position="240"/>
    </location>
</feature>
<evidence type="ECO:0000256" key="1">
    <source>
        <dbReference type="ARBA" id="ARBA00022679"/>
    </source>
</evidence>
<evidence type="ECO:0000256" key="6">
    <source>
        <dbReference type="SAM" id="MobiDB-lite"/>
    </source>
</evidence>
<keyword evidence="1" id="KW-0808">Transferase</keyword>
<dbReference type="SMART" id="SM00220">
    <property type="entry name" value="S_TKc"/>
    <property type="match status" value="1"/>
</dbReference>
<keyword evidence="7" id="KW-0812">Transmembrane</keyword>
<dbReference type="PROSITE" id="PS50011">
    <property type="entry name" value="PROTEIN_KINASE_DOM"/>
    <property type="match status" value="1"/>
</dbReference>
<dbReference type="Proteomes" id="UP000805614">
    <property type="component" value="Unassembled WGS sequence"/>
</dbReference>
<evidence type="ECO:0000259" key="8">
    <source>
        <dbReference type="PROSITE" id="PS50011"/>
    </source>
</evidence>
<organism evidence="9 10">
    <name type="scientific">Actinomadura alba</name>
    <dbReference type="NCBI Taxonomy" id="406431"/>
    <lineage>
        <taxon>Bacteria</taxon>
        <taxon>Bacillati</taxon>
        <taxon>Actinomycetota</taxon>
        <taxon>Actinomycetes</taxon>
        <taxon>Streptosporangiales</taxon>
        <taxon>Thermomonosporaceae</taxon>
        <taxon>Actinomadura</taxon>
    </lineage>
</organism>
<dbReference type="InterPro" id="IPR000719">
    <property type="entry name" value="Prot_kinase_dom"/>
</dbReference>
<evidence type="ECO:0000256" key="4">
    <source>
        <dbReference type="ARBA" id="ARBA00022777"/>
    </source>
</evidence>
<dbReference type="PANTHER" id="PTHR43289:SF34">
    <property type="entry name" value="SERINE_THREONINE-PROTEIN KINASE YBDM-RELATED"/>
    <property type="match status" value="1"/>
</dbReference>
<evidence type="ECO:0000313" key="10">
    <source>
        <dbReference type="Proteomes" id="UP000805614"/>
    </source>
</evidence>
<keyword evidence="2" id="KW-0732">Signal</keyword>
<accession>A0ABR7LQU2</accession>